<evidence type="ECO:0000313" key="2">
    <source>
        <dbReference type="Proteomes" id="UP000582231"/>
    </source>
</evidence>
<evidence type="ECO:0000313" key="1">
    <source>
        <dbReference type="EMBL" id="NYD32681.1"/>
    </source>
</evidence>
<keyword evidence="2" id="KW-1185">Reference proteome</keyword>
<dbReference type="Proteomes" id="UP000582231">
    <property type="component" value="Unassembled WGS sequence"/>
</dbReference>
<dbReference type="EMBL" id="JACCBF010000001">
    <property type="protein sequence ID" value="NYD32681.1"/>
    <property type="molecule type" value="Genomic_DNA"/>
</dbReference>
<reference evidence="1 2" key="1">
    <citation type="submission" date="2020-07" db="EMBL/GenBank/DDBJ databases">
        <title>Sequencing the genomes of 1000 actinobacteria strains.</title>
        <authorList>
            <person name="Klenk H.-P."/>
        </authorList>
    </citation>
    <scope>NUCLEOTIDE SEQUENCE [LARGE SCALE GENOMIC DNA]</scope>
    <source>
        <strain evidence="1 2">DSM 19082</strain>
    </source>
</reference>
<accession>A0A852RGJ2</accession>
<sequence length="162" mass="17812">MTKPPWARRRLRKEEGLTDDWTFEDQTSESRRASELELLAACVTDSDDAERDDAADPVLQLTSQDMIDHWVTTASGSVYRLVWNPSIGMGFRVRQPHPTDALPAHVGIPHLRDGLRVCVVDVVDLALGRDMVLTVIQLGGAEVTSPSTPVVRIRRAGGDDAA</sequence>
<proteinExistence type="predicted"/>
<dbReference type="AlphaFoldDB" id="A0A852RGJ2"/>
<gene>
    <name evidence="1" type="ORF">BJ958_004227</name>
</gene>
<protein>
    <submittedName>
        <fullName evidence="1">Uncharacterized protein</fullName>
    </submittedName>
</protein>
<organism evidence="1 2">
    <name type="scientific">Nocardioides kongjuensis</name>
    <dbReference type="NCBI Taxonomy" id="349522"/>
    <lineage>
        <taxon>Bacteria</taxon>
        <taxon>Bacillati</taxon>
        <taxon>Actinomycetota</taxon>
        <taxon>Actinomycetes</taxon>
        <taxon>Propionibacteriales</taxon>
        <taxon>Nocardioidaceae</taxon>
        <taxon>Nocardioides</taxon>
    </lineage>
</organism>
<name>A0A852RGJ2_9ACTN</name>
<comment type="caution">
    <text evidence="1">The sequence shown here is derived from an EMBL/GenBank/DDBJ whole genome shotgun (WGS) entry which is preliminary data.</text>
</comment>
<dbReference type="RefSeq" id="WP_179728826.1">
    <property type="nucleotide sequence ID" value="NZ_JACCBF010000001.1"/>
</dbReference>